<keyword evidence="3" id="KW-0597">Phosphoprotein</keyword>
<organism evidence="6 7">
    <name type="scientific">Candidatus Lloydbacteria bacterium RIFOXYC12_FULL_46_25</name>
    <dbReference type="NCBI Taxonomy" id="1798670"/>
    <lineage>
        <taxon>Bacteria</taxon>
        <taxon>Candidatus Lloydiibacteriota</taxon>
    </lineage>
</organism>
<dbReference type="InterPro" id="IPR005467">
    <property type="entry name" value="His_kinase_dom"/>
</dbReference>
<keyword evidence="4" id="KW-1133">Transmembrane helix</keyword>
<name>A0A1G2DUM4_9BACT</name>
<dbReference type="PANTHER" id="PTHR43547">
    <property type="entry name" value="TWO-COMPONENT HISTIDINE KINASE"/>
    <property type="match status" value="1"/>
</dbReference>
<evidence type="ECO:0000256" key="2">
    <source>
        <dbReference type="ARBA" id="ARBA00012438"/>
    </source>
</evidence>
<protein>
    <recommendedName>
        <fullName evidence="2">histidine kinase</fullName>
        <ecNumber evidence="2">2.7.13.3</ecNumber>
    </recommendedName>
</protein>
<dbReference type="AlphaFoldDB" id="A0A1G2DUM4"/>
<comment type="caution">
    <text evidence="6">The sequence shown here is derived from an EMBL/GenBank/DDBJ whole genome shotgun (WGS) entry which is preliminary data.</text>
</comment>
<evidence type="ECO:0000256" key="4">
    <source>
        <dbReference type="SAM" id="Phobius"/>
    </source>
</evidence>
<dbReference type="SUPFAM" id="SSF47384">
    <property type="entry name" value="Homodimeric domain of signal transducing histidine kinase"/>
    <property type="match status" value="1"/>
</dbReference>
<evidence type="ECO:0000313" key="6">
    <source>
        <dbReference type="EMBL" id="OGZ17236.1"/>
    </source>
</evidence>
<feature type="domain" description="Histidine kinase" evidence="5">
    <location>
        <begin position="105"/>
        <end position="321"/>
    </location>
</feature>
<dbReference type="SMART" id="SM00387">
    <property type="entry name" value="HATPase_c"/>
    <property type="match status" value="1"/>
</dbReference>
<evidence type="ECO:0000313" key="7">
    <source>
        <dbReference type="Proteomes" id="UP000178106"/>
    </source>
</evidence>
<dbReference type="InterPro" id="IPR003594">
    <property type="entry name" value="HATPase_dom"/>
</dbReference>
<evidence type="ECO:0000256" key="3">
    <source>
        <dbReference type="ARBA" id="ARBA00022553"/>
    </source>
</evidence>
<keyword evidence="4" id="KW-0812">Transmembrane</keyword>
<proteinExistence type="predicted"/>
<gene>
    <name evidence="6" type="ORF">A2494_00210</name>
</gene>
<dbReference type="Proteomes" id="UP000178106">
    <property type="component" value="Unassembled WGS sequence"/>
</dbReference>
<dbReference type="Gene3D" id="1.10.287.130">
    <property type="match status" value="1"/>
</dbReference>
<dbReference type="EMBL" id="MHLU01000145">
    <property type="protein sequence ID" value="OGZ17236.1"/>
    <property type="molecule type" value="Genomic_DNA"/>
</dbReference>
<dbReference type="Gene3D" id="3.30.565.10">
    <property type="entry name" value="Histidine kinase-like ATPase, C-terminal domain"/>
    <property type="match status" value="1"/>
</dbReference>
<dbReference type="PANTHER" id="PTHR43547:SF2">
    <property type="entry name" value="HYBRID SIGNAL TRANSDUCTION HISTIDINE KINASE C"/>
    <property type="match status" value="1"/>
</dbReference>
<comment type="catalytic activity">
    <reaction evidence="1">
        <text>ATP + protein L-histidine = ADP + protein N-phospho-L-histidine.</text>
        <dbReference type="EC" id="2.7.13.3"/>
    </reaction>
</comment>
<dbReference type="InterPro" id="IPR004358">
    <property type="entry name" value="Sig_transdc_His_kin-like_C"/>
</dbReference>
<dbReference type="GO" id="GO:0000155">
    <property type="term" value="F:phosphorelay sensor kinase activity"/>
    <property type="evidence" value="ECO:0007669"/>
    <property type="project" value="InterPro"/>
</dbReference>
<dbReference type="PRINTS" id="PR00344">
    <property type="entry name" value="BCTRLSENSOR"/>
</dbReference>
<dbReference type="PROSITE" id="PS50109">
    <property type="entry name" value="HIS_KIN"/>
    <property type="match status" value="1"/>
</dbReference>
<feature type="transmembrane region" description="Helical" evidence="4">
    <location>
        <begin position="54"/>
        <end position="75"/>
    </location>
</feature>
<dbReference type="EC" id="2.7.13.3" evidence="2"/>
<evidence type="ECO:0000256" key="1">
    <source>
        <dbReference type="ARBA" id="ARBA00000085"/>
    </source>
</evidence>
<reference evidence="6 7" key="1">
    <citation type="journal article" date="2016" name="Nat. Commun.">
        <title>Thousands of microbial genomes shed light on interconnected biogeochemical processes in an aquifer system.</title>
        <authorList>
            <person name="Anantharaman K."/>
            <person name="Brown C.T."/>
            <person name="Hug L.A."/>
            <person name="Sharon I."/>
            <person name="Castelle C.J."/>
            <person name="Probst A.J."/>
            <person name="Thomas B.C."/>
            <person name="Singh A."/>
            <person name="Wilkins M.J."/>
            <person name="Karaoz U."/>
            <person name="Brodie E.L."/>
            <person name="Williams K.H."/>
            <person name="Hubbard S.S."/>
            <person name="Banfield J.F."/>
        </authorList>
    </citation>
    <scope>NUCLEOTIDE SEQUENCE [LARGE SCALE GENOMIC DNA]</scope>
</reference>
<dbReference type="InterPro" id="IPR036890">
    <property type="entry name" value="HATPase_C_sf"/>
</dbReference>
<keyword evidence="4" id="KW-0472">Membrane</keyword>
<sequence length="321" mass="36323">MSSLIEEINIFGHCKKLEVPIWSCPRFVFLIMGVLISFSIITAYFVARQYTEPEIVIGMVTLLTIFLMAIMYILVNAFERVVYSRQTEAQRTKDILELKDQFVHIAVHDLASSATAIKWGLKTLEPKLVGLSDLEKEMFVNIRERNEQLITLSRRILLITRIESGHLEVTPLPINITETISAIKEEVVRAADEHQVTIEQVYPNDALMISTDAVHLREIILVLLKNAIRYSNPDDGKVTLTVNTENDHCVISVAHNGASISPEHRPHIFEKYWRDSAENKIEGTSFGMYIAKELTLKLGGTISFTSDPEQTIFSVTLPLAK</sequence>
<dbReference type="InterPro" id="IPR036097">
    <property type="entry name" value="HisK_dim/P_sf"/>
</dbReference>
<feature type="transmembrane region" description="Helical" evidence="4">
    <location>
        <begin position="27"/>
        <end position="47"/>
    </location>
</feature>
<dbReference type="Pfam" id="PF02518">
    <property type="entry name" value="HATPase_c"/>
    <property type="match status" value="1"/>
</dbReference>
<dbReference type="SUPFAM" id="SSF55874">
    <property type="entry name" value="ATPase domain of HSP90 chaperone/DNA topoisomerase II/histidine kinase"/>
    <property type="match status" value="1"/>
</dbReference>
<evidence type="ECO:0000259" key="5">
    <source>
        <dbReference type="PROSITE" id="PS50109"/>
    </source>
</evidence>
<accession>A0A1G2DUM4</accession>